<feature type="compositionally biased region" description="Basic and acidic residues" evidence="1">
    <location>
        <begin position="11"/>
        <end position="21"/>
    </location>
</feature>
<proteinExistence type="predicted"/>
<name>A0AA40FKX2_9HYME</name>
<sequence>MLRCETKKRKETLLSRTQERKERKKRGKAIAVTGGSKCVILSNVSKNTPIGDPGSSICRTYVFSRQRRQMVTSHVYTHAYTQTIDGVRTQSKELKEESRSYSLNT</sequence>
<evidence type="ECO:0000313" key="2">
    <source>
        <dbReference type="EMBL" id="KAK1120787.1"/>
    </source>
</evidence>
<feature type="compositionally biased region" description="Basic residues" evidence="1">
    <location>
        <begin position="1"/>
        <end position="10"/>
    </location>
</feature>
<reference evidence="2" key="1">
    <citation type="submission" date="2021-10" db="EMBL/GenBank/DDBJ databases">
        <title>Melipona bicolor Genome sequencing and assembly.</title>
        <authorList>
            <person name="Araujo N.S."/>
            <person name="Arias M.C."/>
        </authorList>
    </citation>
    <scope>NUCLEOTIDE SEQUENCE</scope>
    <source>
        <strain evidence="2">USP_2M_L1-L4_2017</strain>
        <tissue evidence="2">Whole body</tissue>
    </source>
</reference>
<dbReference type="Proteomes" id="UP001177670">
    <property type="component" value="Unassembled WGS sequence"/>
</dbReference>
<organism evidence="2 3">
    <name type="scientific">Melipona bicolor</name>
    <dbReference type="NCBI Taxonomy" id="60889"/>
    <lineage>
        <taxon>Eukaryota</taxon>
        <taxon>Metazoa</taxon>
        <taxon>Ecdysozoa</taxon>
        <taxon>Arthropoda</taxon>
        <taxon>Hexapoda</taxon>
        <taxon>Insecta</taxon>
        <taxon>Pterygota</taxon>
        <taxon>Neoptera</taxon>
        <taxon>Endopterygota</taxon>
        <taxon>Hymenoptera</taxon>
        <taxon>Apocrita</taxon>
        <taxon>Aculeata</taxon>
        <taxon>Apoidea</taxon>
        <taxon>Anthophila</taxon>
        <taxon>Apidae</taxon>
        <taxon>Melipona</taxon>
    </lineage>
</organism>
<dbReference type="EMBL" id="JAHYIQ010000029">
    <property type="protein sequence ID" value="KAK1120787.1"/>
    <property type="molecule type" value="Genomic_DNA"/>
</dbReference>
<evidence type="ECO:0000256" key="1">
    <source>
        <dbReference type="SAM" id="MobiDB-lite"/>
    </source>
</evidence>
<feature type="region of interest" description="Disordered" evidence="1">
    <location>
        <begin position="1"/>
        <end position="28"/>
    </location>
</feature>
<dbReference type="AlphaFoldDB" id="A0AA40FKX2"/>
<evidence type="ECO:0000313" key="3">
    <source>
        <dbReference type="Proteomes" id="UP001177670"/>
    </source>
</evidence>
<comment type="caution">
    <text evidence="2">The sequence shown here is derived from an EMBL/GenBank/DDBJ whole genome shotgun (WGS) entry which is preliminary data.</text>
</comment>
<protein>
    <submittedName>
        <fullName evidence="2">Uncharacterized protein</fullName>
    </submittedName>
</protein>
<gene>
    <name evidence="2" type="ORF">K0M31_010992</name>
</gene>
<keyword evidence="3" id="KW-1185">Reference proteome</keyword>
<accession>A0AA40FKX2</accession>